<keyword evidence="4 7" id="KW-1133">Transmembrane helix</keyword>
<sequence>MWRKRLWPKTIADYAAVLLMVSMFPIMYWFEVFMVIPLYFGDRNAIYILHCIISTYLLINVVGNYVAIYVIDTSIDGKFLSSELKPKWKFCEICECITPPRSWHCNVCNTCILKRDHHCNFTSCCIGHYNQRHFMMFLFYFTVSAIYCTYFNAFFIWKYTSFTISGLLKLFLPLAALVFGNDVFVIQFYRLLCVLAVVAMVAGGVLFYYHFINICNGMVMYEKGKNIKDYDLGSAKENIRIVFGNRWYLTWISPFVRSELPTDGIHWDEIKLLTSKGK</sequence>
<organism evidence="9">
    <name type="scientific">Triatoma infestans</name>
    <name type="common">Assassin bug</name>
    <dbReference type="NCBI Taxonomy" id="30076"/>
    <lineage>
        <taxon>Eukaryota</taxon>
        <taxon>Metazoa</taxon>
        <taxon>Ecdysozoa</taxon>
        <taxon>Arthropoda</taxon>
        <taxon>Hexapoda</taxon>
        <taxon>Insecta</taxon>
        <taxon>Pterygota</taxon>
        <taxon>Neoptera</taxon>
        <taxon>Paraneoptera</taxon>
        <taxon>Hemiptera</taxon>
        <taxon>Heteroptera</taxon>
        <taxon>Panheteroptera</taxon>
        <taxon>Cimicomorpha</taxon>
        <taxon>Reduviidae</taxon>
        <taxon>Triatominae</taxon>
        <taxon>Triatoma</taxon>
    </lineage>
</organism>
<keyword evidence="3 7" id="KW-0812">Transmembrane</keyword>
<dbReference type="PROSITE" id="PS50216">
    <property type="entry name" value="DHHC"/>
    <property type="match status" value="1"/>
</dbReference>
<feature type="transmembrane region" description="Helical" evidence="7">
    <location>
        <begin position="191"/>
        <end position="211"/>
    </location>
</feature>
<evidence type="ECO:0000313" key="9">
    <source>
        <dbReference type="EMBL" id="JAC17489.1"/>
    </source>
</evidence>
<evidence type="ECO:0000256" key="5">
    <source>
        <dbReference type="ARBA" id="ARBA00023136"/>
    </source>
</evidence>
<evidence type="ECO:0000256" key="4">
    <source>
        <dbReference type="ARBA" id="ARBA00022989"/>
    </source>
</evidence>
<evidence type="ECO:0000256" key="1">
    <source>
        <dbReference type="ARBA" id="ARBA00004141"/>
    </source>
</evidence>
<evidence type="ECO:0000259" key="8">
    <source>
        <dbReference type="Pfam" id="PF01529"/>
    </source>
</evidence>
<keyword evidence="5 7" id="KW-0472">Membrane</keyword>
<reference evidence="9" key="1">
    <citation type="journal article" date="2014" name="PLoS Negl. Trop. Dis.">
        <title>An updated insight into the Sialotranscriptome of Triatoma infestans: developmental stage and geographic variations.</title>
        <authorList>
            <person name="Schwarz A."/>
            <person name="Medrano-Mercado N."/>
            <person name="Schaub G.A."/>
            <person name="Struchiner C.J."/>
            <person name="Bargues M.D."/>
            <person name="Levy M.Z."/>
            <person name="Ribeiro J.M."/>
        </authorList>
    </citation>
    <scope>NUCLEOTIDE SEQUENCE</scope>
    <source>
        <strain evidence="9">Chile</strain>
        <tissue evidence="9">Salivary glands</tissue>
    </source>
</reference>
<evidence type="ECO:0000256" key="7">
    <source>
        <dbReference type="RuleBase" id="RU079119"/>
    </source>
</evidence>
<evidence type="ECO:0000256" key="6">
    <source>
        <dbReference type="ARBA" id="ARBA00023315"/>
    </source>
</evidence>
<feature type="domain" description="Palmitoyltransferase DHHC" evidence="8">
    <location>
        <begin position="87"/>
        <end position="225"/>
    </location>
</feature>
<comment type="catalytic activity">
    <reaction evidence="7">
        <text>L-cysteinyl-[protein] + hexadecanoyl-CoA = S-hexadecanoyl-L-cysteinyl-[protein] + CoA</text>
        <dbReference type="Rhea" id="RHEA:36683"/>
        <dbReference type="Rhea" id="RHEA-COMP:10131"/>
        <dbReference type="Rhea" id="RHEA-COMP:11032"/>
        <dbReference type="ChEBI" id="CHEBI:29950"/>
        <dbReference type="ChEBI" id="CHEBI:57287"/>
        <dbReference type="ChEBI" id="CHEBI:57379"/>
        <dbReference type="ChEBI" id="CHEBI:74151"/>
        <dbReference type="EC" id="2.3.1.225"/>
    </reaction>
</comment>
<dbReference type="AlphaFoldDB" id="A0A023F935"/>
<feature type="transmembrane region" description="Helical" evidence="7">
    <location>
        <begin position="162"/>
        <end position="179"/>
    </location>
</feature>
<dbReference type="EMBL" id="GBBI01001223">
    <property type="protein sequence ID" value="JAC17489.1"/>
    <property type="molecule type" value="mRNA"/>
</dbReference>
<name>A0A023F935_TRIIF</name>
<dbReference type="InterPro" id="IPR039859">
    <property type="entry name" value="PFA4/ZDH16/20/ERF2-like"/>
</dbReference>
<evidence type="ECO:0000256" key="2">
    <source>
        <dbReference type="ARBA" id="ARBA00022679"/>
    </source>
</evidence>
<feature type="transmembrane region" description="Helical" evidence="7">
    <location>
        <begin position="46"/>
        <end position="71"/>
    </location>
</feature>
<dbReference type="Pfam" id="PF01529">
    <property type="entry name" value="DHHC"/>
    <property type="match status" value="1"/>
</dbReference>
<dbReference type="GO" id="GO:0016020">
    <property type="term" value="C:membrane"/>
    <property type="evidence" value="ECO:0007669"/>
    <property type="project" value="UniProtKB-SubCell"/>
</dbReference>
<keyword evidence="2 7" id="KW-0808">Transferase</keyword>
<comment type="subcellular location">
    <subcellularLocation>
        <location evidence="1">Membrane</location>
        <topology evidence="1">Multi-pass membrane protein</topology>
    </subcellularLocation>
</comment>
<evidence type="ECO:0000256" key="3">
    <source>
        <dbReference type="ARBA" id="ARBA00022692"/>
    </source>
</evidence>
<feature type="transmembrane region" description="Helical" evidence="7">
    <location>
        <begin position="12"/>
        <end position="40"/>
    </location>
</feature>
<keyword evidence="6 7" id="KW-0012">Acyltransferase</keyword>
<feature type="transmembrane region" description="Helical" evidence="7">
    <location>
        <begin position="137"/>
        <end position="156"/>
    </location>
</feature>
<dbReference type="GO" id="GO:0019706">
    <property type="term" value="F:protein-cysteine S-palmitoyltransferase activity"/>
    <property type="evidence" value="ECO:0007669"/>
    <property type="project" value="UniProtKB-EC"/>
</dbReference>
<dbReference type="PANTHER" id="PTHR12246">
    <property type="entry name" value="PALMITOYLTRANSFERASE ZDHHC16"/>
    <property type="match status" value="1"/>
</dbReference>
<dbReference type="InterPro" id="IPR001594">
    <property type="entry name" value="Palmitoyltrfase_DHHC"/>
</dbReference>
<proteinExistence type="evidence at transcript level"/>
<comment type="similarity">
    <text evidence="7">Belongs to the DHHC palmitoyltransferase family.</text>
</comment>
<accession>A0A023F935</accession>
<dbReference type="EC" id="2.3.1.225" evidence="7"/>
<comment type="domain">
    <text evidence="7">The DHHC domain is required for palmitoyltransferase activity.</text>
</comment>
<protein>
    <recommendedName>
        <fullName evidence="7">Palmitoyltransferase</fullName>
        <ecNumber evidence="7">2.3.1.225</ecNumber>
    </recommendedName>
</protein>